<dbReference type="AlphaFoldDB" id="A0A392TRT1"/>
<keyword evidence="3" id="KW-1185">Reference proteome</keyword>
<protein>
    <submittedName>
        <fullName evidence="2">Uncharacterized protein</fullName>
    </submittedName>
</protein>
<comment type="caution">
    <text evidence="2">The sequence shown here is derived from an EMBL/GenBank/DDBJ whole genome shotgun (WGS) entry which is preliminary data.</text>
</comment>
<name>A0A392TRT1_9FABA</name>
<feature type="non-terminal residue" evidence="2">
    <location>
        <position position="23"/>
    </location>
</feature>
<dbReference type="Proteomes" id="UP000265520">
    <property type="component" value="Unassembled WGS sequence"/>
</dbReference>
<organism evidence="2 3">
    <name type="scientific">Trifolium medium</name>
    <dbReference type="NCBI Taxonomy" id="97028"/>
    <lineage>
        <taxon>Eukaryota</taxon>
        <taxon>Viridiplantae</taxon>
        <taxon>Streptophyta</taxon>
        <taxon>Embryophyta</taxon>
        <taxon>Tracheophyta</taxon>
        <taxon>Spermatophyta</taxon>
        <taxon>Magnoliopsida</taxon>
        <taxon>eudicotyledons</taxon>
        <taxon>Gunneridae</taxon>
        <taxon>Pentapetalae</taxon>
        <taxon>rosids</taxon>
        <taxon>fabids</taxon>
        <taxon>Fabales</taxon>
        <taxon>Fabaceae</taxon>
        <taxon>Papilionoideae</taxon>
        <taxon>50 kb inversion clade</taxon>
        <taxon>NPAAA clade</taxon>
        <taxon>Hologalegina</taxon>
        <taxon>IRL clade</taxon>
        <taxon>Trifolieae</taxon>
        <taxon>Trifolium</taxon>
    </lineage>
</organism>
<feature type="region of interest" description="Disordered" evidence="1">
    <location>
        <begin position="1"/>
        <end position="23"/>
    </location>
</feature>
<dbReference type="EMBL" id="LXQA010627820">
    <property type="protein sequence ID" value="MCI62920.1"/>
    <property type="molecule type" value="Genomic_DNA"/>
</dbReference>
<evidence type="ECO:0000313" key="2">
    <source>
        <dbReference type="EMBL" id="MCI62920.1"/>
    </source>
</evidence>
<accession>A0A392TRT1</accession>
<evidence type="ECO:0000256" key="1">
    <source>
        <dbReference type="SAM" id="MobiDB-lite"/>
    </source>
</evidence>
<evidence type="ECO:0000313" key="3">
    <source>
        <dbReference type="Proteomes" id="UP000265520"/>
    </source>
</evidence>
<reference evidence="2 3" key="1">
    <citation type="journal article" date="2018" name="Front. Plant Sci.">
        <title>Red Clover (Trifolium pratense) and Zigzag Clover (T. medium) - A Picture of Genomic Similarities and Differences.</title>
        <authorList>
            <person name="Dluhosova J."/>
            <person name="Istvanek J."/>
            <person name="Nedelnik J."/>
            <person name="Repkova J."/>
        </authorList>
    </citation>
    <scope>NUCLEOTIDE SEQUENCE [LARGE SCALE GENOMIC DNA]</scope>
    <source>
        <strain evidence="3">cv. 10/8</strain>
        <tissue evidence="2">Leaf</tissue>
    </source>
</reference>
<proteinExistence type="predicted"/>
<sequence length="23" mass="2581">MEATGLPVPPFNKSRQQPGIKER</sequence>